<accession>A0ABD3PVH9</accession>
<dbReference type="PANTHER" id="PTHR21192">
    <property type="entry name" value="NUCLEAR PROTEIN E3-3"/>
    <property type="match status" value="1"/>
</dbReference>
<evidence type="ECO:0000313" key="2">
    <source>
        <dbReference type="Proteomes" id="UP001516023"/>
    </source>
</evidence>
<dbReference type="AlphaFoldDB" id="A0ABD3PVH9"/>
<dbReference type="EMBL" id="JABMIG020000104">
    <property type="protein sequence ID" value="KAL3792173.1"/>
    <property type="molecule type" value="Genomic_DNA"/>
</dbReference>
<reference evidence="1 2" key="1">
    <citation type="journal article" date="2020" name="G3 (Bethesda)">
        <title>Improved Reference Genome for Cyclotella cryptica CCMP332, a Model for Cell Wall Morphogenesis, Salinity Adaptation, and Lipid Production in Diatoms (Bacillariophyta).</title>
        <authorList>
            <person name="Roberts W.R."/>
            <person name="Downey K.M."/>
            <person name="Ruck E.C."/>
            <person name="Traller J.C."/>
            <person name="Alverson A.J."/>
        </authorList>
    </citation>
    <scope>NUCLEOTIDE SEQUENCE [LARGE SCALE GENOMIC DNA]</scope>
    <source>
        <strain evidence="1 2">CCMP332</strain>
    </source>
</reference>
<name>A0ABD3PVH9_9STRA</name>
<sequence length="221" mass="24660">MNIFQRLSFTSRARAASISDAASRSRAFTLSSPPLTPHKSVQRCQLHRLSQPEWQLTKRHLSTITHGQDLLADSLSHGPRRKIILESYGPSGFDVKGMIRVGDHPVDGEGTGDDALIHINGSIVVFPHACFLWNVTSPKEITLESLSVVKLYKPTIEYLFIGCESPMPPRELNRIKKEFRKGENHIIAEQMDVMNAMGTFNILNGEDRRVACVLVLSGEDV</sequence>
<keyword evidence="2" id="KW-1185">Reference proteome</keyword>
<comment type="caution">
    <text evidence="1">The sequence shown here is derived from an EMBL/GenBank/DDBJ whole genome shotgun (WGS) entry which is preliminary data.</text>
</comment>
<dbReference type="Pfam" id="PF04430">
    <property type="entry name" value="DUF498"/>
    <property type="match status" value="1"/>
</dbReference>
<dbReference type="InterPro" id="IPR036748">
    <property type="entry name" value="MTH938-like_sf"/>
</dbReference>
<evidence type="ECO:0000313" key="1">
    <source>
        <dbReference type="EMBL" id="KAL3792173.1"/>
    </source>
</evidence>
<dbReference type="Gene3D" id="3.40.1230.10">
    <property type="entry name" value="MTH938-like"/>
    <property type="match status" value="1"/>
</dbReference>
<dbReference type="SUPFAM" id="SSF64076">
    <property type="entry name" value="MTH938-like"/>
    <property type="match status" value="1"/>
</dbReference>
<dbReference type="PANTHER" id="PTHR21192:SF2">
    <property type="entry name" value="NADH DEHYDROGENASE [UBIQUINONE] 1 ALPHA SUBCOMPLEX ASSEMBLY FACTOR 3"/>
    <property type="match status" value="1"/>
</dbReference>
<gene>
    <name evidence="1" type="ORF">HJC23_009637</name>
</gene>
<dbReference type="InterPro" id="IPR007523">
    <property type="entry name" value="NDUFAF3/AAMDC"/>
</dbReference>
<protein>
    <recommendedName>
        <fullName evidence="3">NADH dehydrogenase [ubiquinone] 1 alpha subcomplex assembly factor 3</fullName>
    </recommendedName>
</protein>
<organism evidence="1 2">
    <name type="scientific">Cyclotella cryptica</name>
    <dbReference type="NCBI Taxonomy" id="29204"/>
    <lineage>
        <taxon>Eukaryota</taxon>
        <taxon>Sar</taxon>
        <taxon>Stramenopiles</taxon>
        <taxon>Ochrophyta</taxon>
        <taxon>Bacillariophyta</taxon>
        <taxon>Coscinodiscophyceae</taxon>
        <taxon>Thalassiosirophycidae</taxon>
        <taxon>Stephanodiscales</taxon>
        <taxon>Stephanodiscaceae</taxon>
        <taxon>Cyclotella</taxon>
    </lineage>
</organism>
<evidence type="ECO:0008006" key="3">
    <source>
        <dbReference type="Google" id="ProtNLM"/>
    </source>
</evidence>
<dbReference type="Proteomes" id="UP001516023">
    <property type="component" value="Unassembled WGS sequence"/>
</dbReference>
<proteinExistence type="predicted"/>